<evidence type="ECO:0000313" key="3">
    <source>
        <dbReference type="Proteomes" id="UP000251922"/>
    </source>
</evidence>
<accession>A0A2Z4Q222</accession>
<name>A0A2Z4Q222_9CAUD</name>
<organism evidence="2 3">
    <name type="scientific">Mycobacterium phage Erk16</name>
    <dbReference type="NCBI Taxonomy" id="2234027"/>
    <lineage>
        <taxon>Viruses</taxon>
        <taxon>Duplodnaviria</taxon>
        <taxon>Heunggongvirae</taxon>
        <taxon>Uroviricota</taxon>
        <taxon>Caudoviricetes</taxon>
        <taxon>Dclasvirinae</taxon>
        <taxon>Plotvirus</taxon>
        <taxon>Plotvirus plot</taxon>
    </lineage>
</organism>
<protein>
    <recommendedName>
        <fullName evidence="4">RDF protein</fullName>
    </recommendedName>
</protein>
<proteinExistence type="predicted"/>
<evidence type="ECO:0000313" key="2">
    <source>
        <dbReference type="EMBL" id="AWY03519.1"/>
    </source>
</evidence>
<evidence type="ECO:0008006" key="4">
    <source>
        <dbReference type="Google" id="ProtNLM"/>
    </source>
</evidence>
<keyword evidence="1" id="KW-0472">Membrane</keyword>
<evidence type="ECO:0000256" key="1">
    <source>
        <dbReference type="SAM" id="Phobius"/>
    </source>
</evidence>
<sequence length="191" mass="21790">MDTAPFGVSTADFIVWGITFALTALTAWLLKHGWRVKTPPGLVHRTFNKHGMPTSGICPHGFDRTAHHYALRGYEQVETQGCGECLKELTPTQFTHITSCPSCWFVGAIPFGPIEEYFNLPPEQTIWVENDDGSVHLRKALEENWAETEYKVWGEGLRECKTKDLNLIREFPVKPVVYRTCPSCAYTWFEH</sequence>
<reference evidence="2 3" key="1">
    <citation type="submission" date="2018-05" db="EMBL/GenBank/DDBJ databases">
        <authorList>
            <person name="Balish M.F."/>
            <person name="Konrad E.R."/>
            <person name="Abell J.E."/>
            <person name="Arlis S.E."/>
            <person name="Babcock A.C."/>
            <person name="Biedenharn A.M."/>
            <person name="Burgess A.C."/>
            <person name="Carrafiello L.R."/>
            <person name="Conroy C.R."/>
            <person name="Goodrich C.J."/>
            <person name="Madias S.M."/>
            <person name="Mitchem C.F."/>
            <person name="Palacios P."/>
            <person name="Donna J.M."/>
            <person name="Smith S.M."/>
            <person name="Riggs H.E."/>
            <person name="Squire M.S."/>
            <person name="Actis L.A."/>
            <person name="Balish R.S."/>
            <person name="Garlena R.A."/>
            <person name="Russell D.A."/>
            <person name="Pope W.H."/>
            <person name="Jacobs-Sera D."/>
            <person name="Hatfull G.F."/>
        </authorList>
    </citation>
    <scope>NUCLEOTIDE SEQUENCE [LARGE SCALE GENOMIC DNA]</scope>
</reference>
<dbReference type="EMBL" id="MH316562">
    <property type="protein sequence ID" value="AWY03519.1"/>
    <property type="molecule type" value="Genomic_DNA"/>
</dbReference>
<keyword evidence="1" id="KW-1133">Transmembrane helix</keyword>
<keyword evidence="1" id="KW-0812">Transmembrane</keyword>
<feature type="transmembrane region" description="Helical" evidence="1">
    <location>
        <begin position="13"/>
        <end position="30"/>
    </location>
</feature>
<dbReference type="Proteomes" id="UP000251922">
    <property type="component" value="Segment"/>
</dbReference>
<gene>
    <name evidence="2" type="primary">77</name>
    <name evidence="2" type="ORF">ERK16_77</name>
</gene>